<evidence type="ECO:0000256" key="2">
    <source>
        <dbReference type="ARBA" id="ARBA00022692"/>
    </source>
</evidence>
<dbReference type="Proteomes" id="UP000005237">
    <property type="component" value="Unassembled WGS sequence"/>
</dbReference>
<keyword evidence="7" id="KW-1185">Reference proteome</keyword>
<accession>A0A8R1HG93</accession>
<dbReference type="GO" id="GO:0016020">
    <property type="term" value="C:membrane"/>
    <property type="evidence" value="ECO:0007669"/>
    <property type="project" value="UniProtKB-SubCell"/>
</dbReference>
<comment type="caution">
    <text evidence="5">Lacks conserved residue(s) required for the propagation of feature annotation.</text>
</comment>
<evidence type="ECO:0000256" key="1">
    <source>
        <dbReference type="ARBA" id="ARBA00004141"/>
    </source>
</evidence>
<sequence length="133" mass="14498">MTMFITASYKVEAVLIALLITTVCSAAIIAFAATTKSDLTSCMGIAFILGVCVSMFGLMAMIFCLFLNWQFLYVIYSALGALLCMLYLAIDVQLIMGGKRVEISPEEYIFAAVHLFVDILSMFLHILGVTGAK</sequence>
<dbReference type="GO" id="GO:0005783">
    <property type="term" value="C:endoplasmic reticulum"/>
    <property type="evidence" value="ECO:0007669"/>
    <property type="project" value="TreeGrafter"/>
</dbReference>
<dbReference type="GO" id="GO:0005794">
    <property type="term" value="C:Golgi apparatus"/>
    <property type="evidence" value="ECO:0007669"/>
    <property type="project" value="TreeGrafter"/>
</dbReference>
<evidence type="ECO:0000256" key="5">
    <source>
        <dbReference type="RuleBase" id="RU004379"/>
    </source>
</evidence>
<feature type="transmembrane region" description="Helical" evidence="5">
    <location>
        <begin position="75"/>
        <end position="96"/>
    </location>
</feature>
<feature type="transmembrane region" description="Helical" evidence="5">
    <location>
        <begin position="108"/>
        <end position="127"/>
    </location>
</feature>
<evidence type="ECO:0000256" key="3">
    <source>
        <dbReference type="ARBA" id="ARBA00022989"/>
    </source>
</evidence>
<reference evidence="7" key="1">
    <citation type="submission" date="2010-08" db="EMBL/GenBank/DDBJ databases">
        <authorList>
            <consortium name="Caenorhabditis japonica Sequencing Consortium"/>
            <person name="Wilson R.K."/>
        </authorList>
    </citation>
    <scope>NUCLEOTIDE SEQUENCE [LARGE SCALE GENOMIC DNA]</scope>
    <source>
        <strain evidence="7">DF5081</strain>
    </source>
</reference>
<evidence type="ECO:0000313" key="7">
    <source>
        <dbReference type="Proteomes" id="UP000005237"/>
    </source>
</evidence>
<name>A0A8R1HG93_CAEJA</name>
<proteinExistence type="inferred from homology"/>
<feature type="transmembrane region" description="Helical" evidence="5">
    <location>
        <begin position="13"/>
        <end position="33"/>
    </location>
</feature>
<dbReference type="PANTHER" id="PTHR23291:SF30">
    <property type="entry name" value="PROTEIN LIFEGUARD 2"/>
    <property type="match status" value="1"/>
</dbReference>
<organism evidence="6 7">
    <name type="scientific">Caenorhabditis japonica</name>
    <dbReference type="NCBI Taxonomy" id="281687"/>
    <lineage>
        <taxon>Eukaryota</taxon>
        <taxon>Metazoa</taxon>
        <taxon>Ecdysozoa</taxon>
        <taxon>Nematoda</taxon>
        <taxon>Chromadorea</taxon>
        <taxon>Rhabditida</taxon>
        <taxon>Rhabditina</taxon>
        <taxon>Rhabditomorpha</taxon>
        <taxon>Rhabditoidea</taxon>
        <taxon>Rhabditidae</taxon>
        <taxon>Peloderinae</taxon>
        <taxon>Caenorhabditis</taxon>
    </lineage>
</organism>
<dbReference type="PANTHER" id="PTHR23291">
    <property type="entry name" value="BAX INHIBITOR-RELATED"/>
    <property type="match status" value="1"/>
</dbReference>
<evidence type="ECO:0000313" key="6">
    <source>
        <dbReference type="EnsemblMetazoa" id="CJA00538.1"/>
    </source>
</evidence>
<comment type="subcellular location">
    <subcellularLocation>
        <location evidence="1">Membrane</location>
        <topology evidence="1">Multi-pass membrane protein</topology>
    </subcellularLocation>
</comment>
<comment type="similarity">
    <text evidence="5">Belongs to the BI1 family.</text>
</comment>
<dbReference type="AlphaFoldDB" id="A0A8R1HG93"/>
<dbReference type="EnsemblMetazoa" id="CJA00538.1">
    <property type="protein sequence ID" value="CJA00538.1"/>
    <property type="gene ID" value="WBGene00119743"/>
</dbReference>
<protein>
    <submittedName>
        <fullName evidence="6">Uncharacterized protein</fullName>
    </submittedName>
</protein>
<dbReference type="InterPro" id="IPR006214">
    <property type="entry name" value="Bax_inhibitor_1-related"/>
</dbReference>
<keyword evidence="3 5" id="KW-1133">Transmembrane helix</keyword>
<dbReference type="OMA" id="WANIAYA"/>
<keyword evidence="2 5" id="KW-0812">Transmembrane</keyword>
<dbReference type="Pfam" id="PF01027">
    <property type="entry name" value="Bax1-I"/>
    <property type="match status" value="1"/>
</dbReference>
<reference evidence="6" key="2">
    <citation type="submission" date="2022-06" db="UniProtKB">
        <authorList>
            <consortium name="EnsemblMetazoa"/>
        </authorList>
    </citation>
    <scope>IDENTIFICATION</scope>
    <source>
        <strain evidence="6">DF5081</strain>
    </source>
</reference>
<dbReference type="GO" id="GO:2001234">
    <property type="term" value="P:negative regulation of apoptotic signaling pathway"/>
    <property type="evidence" value="ECO:0007669"/>
    <property type="project" value="TreeGrafter"/>
</dbReference>
<keyword evidence="4 5" id="KW-0472">Membrane</keyword>
<feature type="transmembrane region" description="Helical" evidence="5">
    <location>
        <begin position="45"/>
        <end position="69"/>
    </location>
</feature>
<evidence type="ECO:0000256" key="4">
    <source>
        <dbReference type="ARBA" id="ARBA00023136"/>
    </source>
</evidence>